<dbReference type="PIRSF" id="PIRSF001589">
    <property type="entry name" value="Asn_synthetase_glu-h"/>
    <property type="match status" value="1"/>
</dbReference>
<feature type="domain" description="Glutamine amidotransferase type-2" evidence="9">
    <location>
        <begin position="2"/>
        <end position="252"/>
    </location>
</feature>
<organism evidence="10 11">
    <name type="scientific">candidate division KSB3 bacterium</name>
    <dbReference type="NCBI Taxonomy" id="2044937"/>
    <lineage>
        <taxon>Bacteria</taxon>
        <taxon>candidate division KSB3</taxon>
    </lineage>
</organism>
<keyword evidence="5 8" id="KW-0067">ATP-binding</keyword>
<dbReference type="InterPro" id="IPR001962">
    <property type="entry name" value="Asn_synthase"/>
</dbReference>
<dbReference type="Gene3D" id="3.60.20.10">
    <property type="entry name" value="Glutamine Phosphoribosylpyrophosphate, subunit 1, domain 1"/>
    <property type="match status" value="1"/>
</dbReference>
<dbReference type="InterPro" id="IPR033738">
    <property type="entry name" value="AsnB_N"/>
</dbReference>
<keyword evidence="6" id="KW-0315">Glutamine amidotransferase</keyword>
<comment type="catalytic activity">
    <reaction evidence="7">
        <text>L-aspartate + L-glutamine + ATP + H2O = L-asparagine + L-glutamate + AMP + diphosphate + H(+)</text>
        <dbReference type="Rhea" id="RHEA:12228"/>
        <dbReference type="ChEBI" id="CHEBI:15377"/>
        <dbReference type="ChEBI" id="CHEBI:15378"/>
        <dbReference type="ChEBI" id="CHEBI:29985"/>
        <dbReference type="ChEBI" id="CHEBI:29991"/>
        <dbReference type="ChEBI" id="CHEBI:30616"/>
        <dbReference type="ChEBI" id="CHEBI:33019"/>
        <dbReference type="ChEBI" id="CHEBI:58048"/>
        <dbReference type="ChEBI" id="CHEBI:58359"/>
        <dbReference type="ChEBI" id="CHEBI:456215"/>
        <dbReference type="EC" id="6.3.5.4"/>
    </reaction>
</comment>
<dbReference type="GO" id="GO:0005524">
    <property type="term" value="F:ATP binding"/>
    <property type="evidence" value="ECO:0007669"/>
    <property type="project" value="UniProtKB-KW"/>
</dbReference>
<reference evidence="10" key="1">
    <citation type="submission" date="2019-11" db="EMBL/GenBank/DDBJ databases">
        <title>Microbial mats filling the niche in hypersaline microbial mats.</title>
        <authorList>
            <person name="Wong H.L."/>
            <person name="Macleod F.I."/>
            <person name="White R.A. III"/>
            <person name="Burns B.P."/>
        </authorList>
    </citation>
    <scope>NUCLEOTIDE SEQUENCE</scope>
    <source>
        <strain evidence="10">Rbin_158</strain>
    </source>
</reference>
<evidence type="ECO:0000256" key="2">
    <source>
        <dbReference type="ARBA" id="ARBA00005752"/>
    </source>
</evidence>
<evidence type="ECO:0000256" key="6">
    <source>
        <dbReference type="ARBA" id="ARBA00022962"/>
    </source>
</evidence>
<dbReference type="NCBIfam" id="TIGR01536">
    <property type="entry name" value="asn_synth_AEB"/>
    <property type="match status" value="1"/>
</dbReference>
<dbReference type="Pfam" id="PF00733">
    <property type="entry name" value="Asn_synthase"/>
    <property type="match status" value="1"/>
</dbReference>
<dbReference type="InterPro" id="IPR029055">
    <property type="entry name" value="Ntn_hydrolases_N"/>
</dbReference>
<accession>A0A9D5JRI5</accession>
<dbReference type="CDD" id="cd00712">
    <property type="entry name" value="AsnB"/>
    <property type="match status" value="1"/>
</dbReference>
<dbReference type="Proteomes" id="UP000649604">
    <property type="component" value="Unassembled WGS sequence"/>
</dbReference>
<dbReference type="EC" id="6.3.5.4" evidence="3"/>
<protein>
    <recommendedName>
        <fullName evidence="3">asparagine synthase (glutamine-hydrolyzing)</fullName>
        <ecNumber evidence="3">6.3.5.4</ecNumber>
    </recommendedName>
</protein>
<dbReference type="AlphaFoldDB" id="A0A9D5JRI5"/>
<comment type="pathway">
    <text evidence="1">Amino-acid biosynthesis; L-asparagine biosynthesis; L-asparagine from L-aspartate (L-Gln route): step 1/1.</text>
</comment>
<dbReference type="EMBL" id="WJJP01000001">
    <property type="protein sequence ID" value="MBD3322938.1"/>
    <property type="molecule type" value="Genomic_DNA"/>
</dbReference>
<dbReference type="Gene3D" id="3.40.50.620">
    <property type="entry name" value="HUPs"/>
    <property type="match status" value="1"/>
</dbReference>
<dbReference type="SUPFAM" id="SSF52402">
    <property type="entry name" value="Adenine nucleotide alpha hydrolases-like"/>
    <property type="match status" value="1"/>
</dbReference>
<dbReference type="GO" id="GO:0006529">
    <property type="term" value="P:asparagine biosynthetic process"/>
    <property type="evidence" value="ECO:0007669"/>
    <property type="project" value="InterPro"/>
</dbReference>
<dbReference type="PANTHER" id="PTHR43284:SF1">
    <property type="entry name" value="ASPARAGINE SYNTHETASE"/>
    <property type="match status" value="1"/>
</dbReference>
<comment type="caution">
    <text evidence="10">The sequence shown here is derived from an EMBL/GenBank/DDBJ whole genome shotgun (WGS) entry which is preliminary data.</text>
</comment>
<evidence type="ECO:0000256" key="8">
    <source>
        <dbReference type="PIRSR" id="PIRSR001589-2"/>
    </source>
</evidence>
<keyword evidence="4 8" id="KW-0547">Nucleotide-binding</keyword>
<evidence type="ECO:0000256" key="3">
    <source>
        <dbReference type="ARBA" id="ARBA00012737"/>
    </source>
</evidence>
<evidence type="ECO:0000313" key="11">
    <source>
        <dbReference type="Proteomes" id="UP000649604"/>
    </source>
</evidence>
<dbReference type="Pfam" id="PF13537">
    <property type="entry name" value="GATase_7"/>
    <property type="match status" value="1"/>
</dbReference>
<evidence type="ECO:0000256" key="1">
    <source>
        <dbReference type="ARBA" id="ARBA00005187"/>
    </source>
</evidence>
<dbReference type="CDD" id="cd01991">
    <property type="entry name" value="Asn_synthase_B_C"/>
    <property type="match status" value="1"/>
</dbReference>
<name>A0A9D5JRI5_9BACT</name>
<dbReference type="InterPro" id="IPR017932">
    <property type="entry name" value="GATase_2_dom"/>
</dbReference>
<evidence type="ECO:0000313" key="10">
    <source>
        <dbReference type="EMBL" id="MBD3322938.1"/>
    </source>
</evidence>
<dbReference type="PANTHER" id="PTHR43284">
    <property type="entry name" value="ASPARAGINE SYNTHETASE (GLUTAMINE-HYDROLYZING)"/>
    <property type="match status" value="1"/>
</dbReference>
<dbReference type="SUPFAM" id="SSF56235">
    <property type="entry name" value="N-terminal nucleophile aminohydrolases (Ntn hydrolases)"/>
    <property type="match status" value="1"/>
</dbReference>
<evidence type="ECO:0000256" key="5">
    <source>
        <dbReference type="ARBA" id="ARBA00022840"/>
    </source>
</evidence>
<keyword evidence="10" id="KW-0436">Ligase</keyword>
<evidence type="ECO:0000256" key="7">
    <source>
        <dbReference type="ARBA" id="ARBA00048741"/>
    </source>
</evidence>
<feature type="binding site" evidence="8">
    <location>
        <position position="138"/>
    </location>
    <ligand>
        <name>L-glutamine</name>
        <dbReference type="ChEBI" id="CHEBI:58359"/>
    </ligand>
</feature>
<evidence type="ECO:0000259" key="9">
    <source>
        <dbReference type="PROSITE" id="PS51278"/>
    </source>
</evidence>
<dbReference type="InterPro" id="IPR014729">
    <property type="entry name" value="Rossmann-like_a/b/a_fold"/>
</dbReference>
<proteinExistence type="inferred from homology"/>
<dbReference type="GO" id="GO:0004066">
    <property type="term" value="F:asparagine synthase (glutamine-hydrolyzing) activity"/>
    <property type="evidence" value="ECO:0007669"/>
    <property type="project" value="UniProtKB-EC"/>
</dbReference>
<dbReference type="InterPro" id="IPR051786">
    <property type="entry name" value="ASN_synthetase/amidase"/>
</dbReference>
<gene>
    <name evidence="10" type="primary">asnB</name>
    <name evidence="10" type="ORF">GF339_00040</name>
</gene>
<comment type="similarity">
    <text evidence="2">Belongs to the asparagine synthetase family.</text>
</comment>
<dbReference type="InterPro" id="IPR006426">
    <property type="entry name" value="Asn_synth_AEB"/>
</dbReference>
<dbReference type="PROSITE" id="PS51278">
    <property type="entry name" value="GATASE_TYPE_2"/>
    <property type="match status" value="1"/>
</dbReference>
<evidence type="ECO:0000256" key="4">
    <source>
        <dbReference type="ARBA" id="ARBA00022741"/>
    </source>
</evidence>
<sequence length="667" mass="77819">MCGISGIVNRNRTSFLENISRMTDTLRHRGPDDEGVVFFRDNRRTFHIFGGMDTPEEVYHSQFSYSPTQSFSGEVPEGSILALGHRRLSILDLSPAGHQPMCNEDSTVWIIYNGEIYNFLELQEELESLGHRFVSHTDTEVIIHAYEAWGEQCLDKFNGMWAFVIYDARKHLLFAARDRLGVKPLYYYHDDKILAFASEIKALVELPRVEKRIHHGVLFDYLVLGHSEPEGDTFFQNIFELRPSHAFLYTLSDQRLRTWKYYTLEMTDRWESYDPIQCKRHIDMIRDLIMQAVKLRLQSDVPVGSCLSGGLDSSSIVCVINQLLLQKHFAQVGEQQNVFTASYDMPALDESSWANMVVDKTQTVWHRTFPQSQEFMQDLEDLVYSQDMPFGSTSVYAQYRVMQLARQQGITVLLDGQGGDEVFTGYTPYYRAFFFEMLRRGALQDFYREFKGLGHAPITKQALFSQMLWKEVGVTLIPSRYFELIAQHYLPKEYYNPDFWQAYKERLDKIKSFPALSLNAMSAHYLTSQMLKALLRYEDRNSMQFSIESRTPFADDLALLEGMARIPSVYKIHHGWSKYLLRRAMHDLLPEPIEWRTDKIGFATPELYWLRELEETLNVYFSNDLGEFLNVPHILANWNTLLHGPKRGLAKIWLFINFAVWKKVYTL</sequence>